<organism evidence="2 3">
    <name type="scientific">Ancylobacter vacuolatus</name>
    <dbReference type="NCBI Taxonomy" id="223389"/>
    <lineage>
        <taxon>Bacteria</taxon>
        <taxon>Pseudomonadati</taxon>
        <taxon>Pseudomonadota</taxon>
        <taxon>Alphaproteobacteria</taxon>
        <taxon>Hyphomicrobiales</taxon>
        <taxon>Xanthobacteraceae</taxon>
        <taxon>Ancylobacter</taxon>
    </lineage>
</organism>
<dbReference type="RefSeq" id="WP_307063035.1">
    <property type="nucleotide sequence ID" value="NZ_JAUSUH010000010.1"/>
</dbReference>
<evidence type="ECO:0000313" key="2">
    <source>
        <dbReference type="EMBL" id="MDQ0349384.1"/>
    </source>
</evidence>
<gene>
    <name evidence="2" type="ORF">J2S76_003829</name>
</gene>
<dbReference type="EMBL" id="JAUSUH010000010">
    <property type="protein sequence ID" value="MDQ0349384.1"/>
    <property type="molecule type" value="Genomic_DNA"/>
</dbReference>
<evidence type="ECO:0000256" key="1">
    <source>
        <dbReference type="SAM" id="MobiDB-lite"/>
    </source>
</evidence>
<accession>A0ABU0DLR9</accession>
<comment type="caution">
    <text evidence="2">The sequence shown here is derived from an EMBL/GenBank/DDBJ whole genome shotgun (WGS) entry which is preliminary data.</text>
</comment>
<sequence>MNIRTPTDIDHAIAAACELHDIRAGQTGTAPPRLPSNPDRPSDKPPVEFEATEEDRILSVFPFITMTSAGRDFWAVEPTGNWATDCAVAKAHAATLAAALGEDGCSHLVGRLLLGWTLEAIAAKGNAAHMIGFASGVSWVLTRH</sequence>
<evidence type="ECO:0000313" key="3">
    <source>
        <dbReference type="Proteomes" id="UP001238467"/>
    </source>
</evidence>
<proteinExistence type="predicted"/>
<name>A0ABU0DLR9_9HYPH</name>
<feature type="region of interest" description="Disordered" evidence="1">
    <location>
        <begin position="25"/>
        <end position="49"/>
    </location>
</feature>
<keyword evidence="3" id="KW-1185">Reference proteome</keyword>
<reference evidence="2 3" key="1">
    <citation type="submission" date="2023-07" db="EMBL/GenBank/DDBJ databases">
        <title>Genomic Encyclopedia of Type Strains, Phase IV (KMG-IV): sequencing the most valuable type-strain genomes for metagenomic binning, comparative biology and taxonomic classification.</title>
        <authorList>
            <person name="Goeker M."/>
        </authorList>
    </citation>
    <scope>NUCLEOTIDE SEQUENCE [LARGE SCALE GENOMIC DNA]</scope>
    <source>
        <strain evidence="2 3">DSM 1277</strain>
    </source>
</reference>
<dbReference type="Proteomes" id="UP001238467">
    <property type="component" value="Unassembled WGS sequence"/>
</dbReference>
<protein>
    <submittedName>
        <fullName evidence="2">Uncharacterized protein</fullName>
    </submittedName>
</protein>